<evidence type="ECO:0008006" key="4">
    <source>
        <dbReference type="Google" id="ProtNLM"/>
    </source>
</evidence>
<proteinExistence type="predicted"/>
<dbReference type="AlphaFoldDB" id="A0A428SJ14"/>
<sequence>MRSLLQITALLASFGGTVLAQTDNLGLGNGFIDVDIGNFKARIARDAQVLTSLSPAGDSFDFLPSDLLENRARNGQYHWGDITFRYRKEKDTEWIDGDSSQKRQAVKKTTAGKGVLAASDMSPTLPTGPLSIVREWLDVSGDLGLQFTIKNTGTDSIEIGSLGFPAEFNSIFSNRKATEMQAHCSLSDPYIGMDAGQIRVAPVKGTGKGLVVTPLTGTSSPLEAYRNLVEANIEPTYYGSQTFEGFYEWQVLTKAWAETKWKSQEPWNPPSSKVLKAGQSLKVGVRFTVSDSIRDFDKAVRKTGTPVAVGVPGFIIAQDLPAQLVLQSDSTVSSVTVSPNGALQVKEDSKGRYTLTPASSTWGRVRVTIKYKDGKTQTVHYFVTKPTSQALSDLGSFLTTKAWFNDSSDPFKRSPSVMTYDYEKGAIVDQDARAWVAGLSDEGGTGAYVAALMKQVVQPNAEEIAKLDDFVQTVIWGGIQNKDYGVKKSLFFYEPSSVAGFSYSKDIDWTSWTSWNKQSSSAVDRAYNYVHVTAAYWSLYRVARAYPDLVSENWDWYLTQAQKTVIRMTKSDVWYGDVGLMGETVFGEVLVDLKREGKDALAKALEDAMHTRAKLWDSQEIPYGSEMAWDSTGQEGVYYWTRHFGMTDSEHKTINSVLGYMPSVPHWGWNGNARRYWDFIYGGKLRRIERQIHHYGSGLNSQVLLSAFRDDPTDTYLLRVGYAGSSAPISNINQDGFPSAAFHSWPDTLKWDGITGDYGGGFIGTALNSGTYVVDDKDLGVVAFGGILSKSGDNVTVKPKDAVRQRIFIGPLKVLITVDVGSIDEFTYNAAKGTVEVTLSQTKGAPKASKAAVWVESTGSDKWQVKATGASTGRGGQIVPLGSGSVSVSFSKAWMRSHF</sequence>
<evidence type="ECO:0000256" key="1">
    <source>
        <dbReference type="SAM" id="SignalP"/>
    </source>
</evidence>
<reference evidence="2 3" key="1">
    <citation type="submission" date="2017-06" db="EMBL/GenBank/DDBJ databases">
        <title>Comparative genomic analysis of Ambrosia Fusariam Clade fungi.</title>
        <authorList>
            <person name="Stajich J.E."/>
            <person name="Carrillo J."/>
            <person name="Kijimoto T."/>
            <person name="Eskalen A."/>
            <person name="O'Donnell K."/>
            <person name="Kasson M."/>
        </authorList>
    </citation>
    <scope>NUCLEOTIDE SEQUENCE [LARGE SCALE GENOMIC DNA]</scope>
    <source>
        <strain evidence="2 3">NRRL62606</strain>
    </source>
</reference>
<feature type="signal peptide" evidence="1">
    <location>
        <begin position="1"/>
        <end position="20"/>
    </location>
</feature>
<dbReference type="Proteomes" id="UP000287972">
    <property type="component" value="Unassembled WGS sequence"/>
</dbReference>
<gene>
    <name evidence="2" type="ORF">CEP51_001035</name>
</gene>
<dbReference type="InterPro" id="IPR043750">
    <property type="entry name" value="DUF5695"/>
</dbReference>
<accession>A0A428SJ14</accession>
<protein>
    <recommendedName>
        <fullName evidence="4">Glycoside hydrolase family 43 protein</fullName>
    </recommendedName>
</protein>
<organism evidence="2 3">
    <name type="scientific">Fusarium floridanum</name>
    <dbReference type="NCBI Taxonomy" id="1325733"/>
    <lineage>
        <taxon>Eukaryota</taxon>
        <taxon>Fungi</taxon>
        <taxon>Dikarya</taxon>
        <taxon>Ascomycota</taxon>
        <taxon>Pezizomycotina</taxon>
        <taxon>Sordariomycetes</taxon>
        <taxon>Hypocreomycetidae</taxon>
        <taxon>Hypocreales</taxon>
        <taxon>Nectriaceae</taxon>
        <taxon>Fusarium</taxon>
        <taxon>Fusarium solani species complex</taxon>
    </lineage>
</organism>
<evidence type="ECO:0000313" key="2">
    <source>
        <dbReference type="EMBL" id="RSL89791.1"/>
    </source>
</evidence>
<name>A0A428SJ14_9HYPO</name>
<keyword evidence="1" id="KW-0732">Signal</keyword>
<evidence type="ECO:0000313" key="3">
    <source>
        <dbReference type="Proteomes" id="UP000287972"/>
    </source>
</evidence>
<keyword evidence="3" id="KW-1185">Reference proteome</keyword>
<feature type="chain" id="PRO_5019215587" description="Glycoside hydrolase family 43 protein" evidence="1">
    <location>
        <begin position="21"/>
        <end position="899"/>
    </location>
</feature>
<dbReference type="Pfam" id="PF18951">
    <property type="entry name" value="DUF5695"/>
    <property type="match status" value="1"/>
</dbReference>
<dbReference type="EMBL" id="NKCL01000013">
    <property type="protein sequence ID" value="RSL89791.1"/>
    <property type="molecule type" value="Genomic_DNA"/>
</dbReference>
<comment type="caution">
    <text evidence="2">The sequence shown here is derived from an EMBL/GenBank/DDBJ whole genome shotgun (WGS) entry which is preliminary data.</text>
</comment>